<accession>A0ABV9QQC3</accession>
<comment type="function">
    <text evidence="10">Catalyzes the NAD(P)-dependent oxidation of 4-(phosphooxy)-L-threonine (HTP) into 2-amino-3-oxo-4-(phosphooxy)butyric acid which spontaneously decarboxylates to form 3-amino-2-oxopropyl phosphate (AHAP).</text>
</comment>
<comment type="caution">
    <text evidence="11">The sequence shown here is derived from an EMBL/GenBank/DDBJ whole genome shotgun (WGS) entry which is preliminary data.</text>
</comment>
<evidence type="ECO:0000256" key="6">
    <source>
        <dbReference type="ARBA" id="ARBA00023002"/>
    </source>
</evidence>
<feature type="binding site" evidence="10">
    <location>
        <position position="138"/>
    </location>
    <ligand>
        <name>substrate</name>
    </ligand>
</feature>
<keyword evidence="8 10" id="KW-0664">Pyridoxine biosynthesis</keyword>
<proteinExistence type="inferred from homology"/>
<organism evidence="11 12">
    <name type="scientific">Dokdonella ginsengisoli</name>
    <dbReference type="NCBI Taxonomy" id="363846"/>
    <lineage>
        <taxon>Bacteria</taxon>
        <taxon>Pseudomonadati</taxon>
        <taxon>Pseudomonadota</taxon>
        <taxon>Gammaproteobacteria</taxon>
        <taxon>Lysobacterales</taxon>
        <taxon>Rhodanobacteraceae</taxon>
        <taxon>Dokdonella</taxon>
    </lineage>
</organism>
<evidence type="ECO:0000256" key="7">
    <source>
        <dbReference type="ARBA" id="ARBA00023027"/>
    </source>
</evidence>
<evidence type="ECO:0000256" key="9">
    <source>
        <dbReference type="ARBA" id="ARBA00023285"/>
    </source>
</evidence>
<keyword evidence="2 10" id="KW-0479">Metal-binding</keyword>
<dbReference type="Pfam" id="PF04166">
    <property type="entry name" value="PdxA"/>
    <property type="match status" value="1"/>
</dbReference>
<gene>
    <name evidence="10 11" type="primary">pdxA</name>
    <name evidence="11" type="ORF">ACFO6Q_04365</name>
</gene>
<evidence type="ECO:0000313" key="11">
    <source>
        <dbReference type="EMBL" id="MFC4819543.1"/>
    </source>
</evidence>
<dbReference type="NCBIfam" id="TIGR00557">
    <property type="entry name" value="pdxA"/>
    <property type="match status" value="1"/>
</dbReference>
<keyword evidence="6 10" id="KW-0560">Oxidoreductase</keyword>
<evidence type="ECO:0000256" key="5">
    <source>
        <dbReference type="ARBA" id="ARBA00022857"/>
    </source>
</evidence>
<protein>
    <recommendedName>
        <fullName evidence="10">4-hydroxythreonine-4-phosphate dehydrogenase</fullName>
        <ecNumber evidence="10">1.1.1.262</ecNumber>
    </recommendedName>
    <alternativeName>
        <fullName evidence="10">4-(phosphohydroxy)-L-threonine dehydrogenase</fullName>
    </alternativeName>
</protein>
<sequence>MAAPRLPRLALTAGEPAGIGAELIAKLAATDLAADLVAIADPELLADAARRAGIALHLESYDPAAAPSSRPSGHLRVAAVPLRVASTPGRLDPRNAAYVLDMLARAADGAGSGEFDAIVTAPVHKGVVNDAGVAFTGHTEFFAQRAGCDVVMMLTAANAGGHLRVALATTHLPLAAVPAAIRRADLVGHLRILRGDLVARFRIATPRIAVLGLNPHAGEGGHLGREEIDEIAPAIAQLRAEGFDVQGPIPADTAFVPAQLARYDAVFAMYHDQGLPVLKHAGFGHAVNVTLGLPYLRTSVDHGTALDLAGGDRADPGSLIAATRLALELASPTRA</sequence>
<evidence type="ECO:0000256" key="1">
    <source>
        <dbReference type="ARBA" id="ARBA00022490"/>
    </source>
</evidence>
<dbReference type="Proteomes" id="UP001595886">
    <property type="component" value="Unassembled WGS sequence"/>
</dbReference>
<comment type="subunit">
    <text evidence="10">Homodimer.</text>
</comment>
<dbReference type="SUPFAM" id="SSF53659">
    <property type="entry name" value="Isocitrate/Isopropylmalate dehydrogenase-like"/>
    <property type="match status" value="1"/>
</dbReference>
<comment type="catalytic activity">
    <reaction evidence="10">
        <text>4-(phosphooxy)-L-threonine + NAD(+) = 3-amino-2-oxopropyl phosphate + CO2 + NADH</text>
        <dbReference type="Rhea" id="RHEA:32275"/>
        <dbReference type="ChEBI" id="CHEBI:16526"/>
        <dbReference type="ChEBI" id="CHEBI:57279"/>
        <dbReference type="ChEBI" id="CHEBI:57540"/>
        <dbReference type="ChEBI" id="CHEBI:57945"/>
        <dbReference type="ChEBI" id="CHEBI:58452"/>
        <dbReference type="EC" id="1.1.1.262"/>
    </reaction>
</comment>
<dbReference type="GO" id="GO:0050570">
    <property type="term" value="F:4-hydroxythreonine-4-phosphate dehydrogenase activity"/>
    <property type="evidence" value="ECO:0007669"/>
    <property type="project" value="UniProtKB-EC"/>
</dbReference>
<feature type="binding site" evidence="10">
    <location>
        <position position="271"/>
    </location>
    <ligand>
        <name>a divalent metal cation</name>
        <dbReference type="ChEBI" id="CHEBI:60240"/>
        <note>ligand shared between dimeric partners</note>
    </ligand>
</feature>
<evidence type="ECO:0000256" key="4">
    <source>
        <dbReference type="ARBA" id="ARBA00022842"/>
    </source>
</evidence>
<reference evidence="12" key="1">
    <citation type="journal article" date="2019" name="Int. J. Syst. Evol. Microbiol.">
        <title>The Global Catalogue of Microorganisms (GCM) 10K type strain sequencing project: providing services to taxonomists for standard genome sequencing and annotation.</title>
        <authorList>
            <consortium name="The Broad Institute Genomics Platform"/>
            <consortium name="The Broad Institute Genome Sequencing Center for Infectious Disease"/>
            <person name="Wu L."/>
            <person name="Ma J."/>
        </authorList>
    </citation>
    <scope>NUCLEOTIDE SEQUENCE [LARGE SCALE GENOMIC DNA]</scope>
    <source>
        <strain evidence="12">CCUG 30340</strain>
    </source>
</reference>
<keyword evidence="5 10" id="KW-0521">NADP</keyword>
<comment type="subcellular location">
    <subcellularLocation>
        <location evidence="10">Cytoplasm</location>
    </subcellularLocation>
</comment>
<feature type="binding site" evidence="10">
    <location>
        <position position="297"/>
    </location>
    <ligand>
        <name>substrate</name>
    </ligand>
</feature>
<comment type="pathway">
    <text evidence="10">Cofactor biosynthesis; pyridoxine 5'-phosphate biosynthesis; pyridoxine 5'-phosphate from D-erythrose 4-phosphate: step 4/5.</text>
</comment>
<feature type="binding site" evidence="10">
    <location>
        <position position="216"/>
    </location>
    <ligand>
        <name>a divalent metal cation</name>
        <dbReference type="ChEBI" id="CHEBI:60240"/>
        <note>ligand shared between dimeric partners</note>
    </ligand>
</feature>
<feature type="binding site" evidence="10">
    <location>
        <position position="279"/>
    </location>
    <ligand>
        <name>substrate</name>
    </ligand>
</feature>
<feature type="binding site" evidence="10">
    <location>
        <position position="288"/>
    </location>
    <ligand>
        <name>substrate</name>
    </ligand>
</feature>
<dbReference type="Gene3D" id="3.40.718.10">
    <property type="entry name" value="Isopropylmalate Dehydrogenase"/>
    <property type="match status" value="1"/>
</dbReference>
<keyword evidence="4 10" id="KW-0460">Magnesium</keyword>
<feature type="binding site" evidence="10">
    <location>
        <position position="139"/>
    </location>
    <ligand>
        <name>substrate</name>
    </ligand>
</feature>
<keyword evidence="9 10" id="KW-0170">Cobalt</keyword>
<comment type="miscellaneous">
    <text evidence="10">The active site is located at the dimer interface.</text>
</comment>
<keyword evidence="3 10" id="KW-0862">Zinc</keyword>
<keyword evidence="12" id="KW-1185">Reference proteome</keyword>
<dbReference type="PANTHER" id="PTHR30004:SF5">
    <property type="entry name" value="4-HYDROXYTHREONINE-4-PHOSPHATE DEHYDROGENASE"/>
    <property type="match status" value="1"/>
</dbReference>
<dbReference type="RefSeq" id="WP_380019324.1">
    <property type="nucleotide sequence ID" value="NZ_JBHSHD010000004.1"/>
</dbReference>
<dbReference type="EMBL" id="JBHSHD010000004">
    <property type="protein sequence ID" value="MFC4819543.1"/>
    <property type="molecule type" value="Genomic_DNA"/>
</dbReference>
<dbReference type="EC" id="1.1.1.262" evidence="10"/>
<keyword evidence="7 10" id="KW-0520">NAD</keyword>
<evidence type="ECO:0000256" key="2">
    <source>
        <dbReference type="ARBA" id="ARBA00022723"/>
    </source>
</evidence>
<evidence type="ECO:0000256" key="10">
    <source>
        <dbReference type="HAMAP-Rule" id="MF_00536"/>
    </source>
</evidence>
<evidence type="ECO:0000256" key="3">
    <source>
        <dbReference type="ARBA" id="ARBA00022833"/>
    </source>
</evidence>
<keyword evidence="1 10" id="KW-0963">Cytoplasm</keyword>
<dbReference type="InterPro" id="IPR037510">
    <property type="entry name" value="PdxA"/>
</dbReference>
<evidence type="ECO:0000256" key="8">
    <source>
        <dbReference type="ARBA" id="ARBA00023096"/>
    </source>
</evidence>
<name>A0ABV9QQC3_9GAMM</name>
<dbReference type="HAMAP" id="MF_00536">
    <property type="entry name" value="PdxA"/>
    <property type="match status" value="1"/>
</dbReference>
<evidence type="ECO:0000313" key="12">
    <source>
        <dbReference type="Proteomes" id="UP001595886"/>
    </source>
</evidence>
<dbReference type="PANTHER" id="PTHR30004">
    <property type="entry name" value="4-HYDROXYTHREONINE-4-PHOSPHATE DEHYDROGENASE"/>
    <property type="match status" value="1"/>
</dbReference>
<comment type="cofactor">
    <cofactor evidence="10">
        <name>Zn(2+)</name>
        <dbReference type="ChEBI" id="CHEBI:29105"/>
    </cofactor>
    <cofactor evidence="10">
        <name>Mg(2+)</name>
        <dbReference type="ChEBI" id="CHEBI:18420"/>
    </cofactor>
    <cofactor evidence="10">
        <name>Co(2+)</name>
        <dbReference type="ChEBI" id="CHEBI:48828"/>
    </cofactor>
    <text evidence="10">Binds 1 divalent metal cation per subunit. Can use ions such as Zn(2+), Mg(2+) or Co(2+).</text>
</comment>
<feature type="binding site" evidence="10">
    <location>
        <position position="171"/>
    </location>
    <ligand>
        <name>a divalent metal cation</name>
        <dbReference type="ChEBI" id="CHEBI:60240"/>
        <note>ligand shared between dimeric partners</note>
    </ligand>
</feature>
<comment type="similarity">
    <text evidence="10">Belongs to the PdxA family.</text>
</comment>
<dbReference type="InterPro" id="IPR005255">
    <property type="entry name" value="PdxA_fam"/>
</dbReference>